<dbReference type="GO" id="GO:0006146">
    <property type="term" value="P:adenine catabolic process"/>
    <property type="evidence" value="ECO:0007669"/>
    <property type="project" value="UniProtKB-UniRule"/>
</dbReference>
<keyword evidence="1 5" id="KW-0479">Metal-binding</keyword>
<keyword evidence="8" id="KW-1185">Reference proteome</keyword>
<dbReference type="NCBIfam" id="TIGR01430">
    <property type="entry name" value="aden_deam"/>
    <property type="match status" value="1"/>
</dbReference>
<dbReference type="GO" id="GO:0043103">
    <property type="term" value="P:hypoxanthine salvage"/>
    <property type="evidence" value="ECO:0007669"/>
    <property type="project" value="UniProtKB-UniRule"/>
</dbReference>
<dbReference type="SUPFAM" id="SSF51556">
    <property type="entry name" value="Metallo-dependent hydrolases"/>
    <property type="match status" value="1"/>
</dbReference>
<evidence type="ECO:0000256" key="1">
    <source>
        <dbReference type="ARBA" id="ARBA00022723"/>
    </source>
</evidence>
<protein>
    <recommendedName>
        <fullName evidence="5">Adenine deaminase</fullName>
        <shortName evidence="5">ADE</shortName>
        <ecNumber evidence="5">3.5.4.2</ecNumber>
    </recommendedName>
    <alternativeName>
        <fullName evidence="5">Adenine aminohydrolase</fullName>
        <shortName evidence="5">AAH</shortName>
    </alternativeName>
</protein>
<organism evidence="7 8">
    <name type="scientific">Pseudorhizobium flavum</name>
    <dbReference type="NCBI Taxonomy" id="1335061"/>
    <lineage>
        <taxon>Bacteria</taxon>
        <taxon>Pseudomonadati</taxon>
        <taxon>Pseudomonadota</taxon>
        <taxon>Alphaproteobacteria</taxon>
        <taxon>Hyphomicrobiales</taxon>
        <taxon>Rhizobiaceae</taxon>
        <taxon>Rhizobium/Agrobacterium group</taxon>
        <taxon>Pseudorhizobium</taxon>
    </lineage>
</organism>
<feature type="binding site" evidence="5">
    <location>
        <position position="271"/>
    </location>
    <ligand>
        <name>substrate</name>
    </ligand>
</feature>
<feature type="binding site" evidence="5">
    <location>
        <position position="11"/>
    </location>
    <ligand>
        <name>Zn(2+)</name>
        <dbReference type="ChEBI" id="CHEBI:29105"/>
        <note>catalytic</note>
    </ligand>
</feature>
<evidence type="ECO:0000313" key="8">
    <source>
        <dbReference type="Proteomes" id="UP000535501"/>
    </source>
</evidence>
<dbReference type="EC" id="3.5.4.2" evidence="5"/>
<accession>A0A7X0DEU9</accession>
<comment type="caution">
    <text evidence="7">The sequence shown here is derived from an EMBL/GenBank/DDBJ whole genome shotgun (WGS) entry which is preliminary data.</text>
</comment>
<dbReference type="Gene3D" id="3.20.20.140">
    <property type="entry name" value="Metal-dependent hydrolases"/>
    <property type="match status" value="1"/>
</dbReference>
<dbReference type="GO" id="GO:0009117">
    <property type="term" value="P:nucleotide metabolic process"/>
    <property type="evidence" value="ECO:0007669"/>
    <property type="project" value="UniProtKB-KW"/>
</dbReference>
<comment type="similarity">
    <text evidence="5">Belongs to the metallo-dependent hydrolases superfamily. Adenosine and AMP deaminases family. Adenine deaminase type 2 subfamily.</text>
</comment>
<proteinExistence type="inferred from homology"/>
<reference evidence="7 8" key="1">
    <citation type="submission" date="2020-08" db="EMBL/GenBank/DDBJ databases">
        <title>Genomic Encyclopedia of Type Strains, Phase IV (KMG-IV): sequencing the most valuable type-strain genomes for metagenomic binning, comparative biology and taxonomic classification.</title>
        <authorList>
            <person name="Goeker M."/>
        </authorList>
    </citation>
    <scope>NUCLEOTIDE SEQUENCE [LARGE SCALE GENOMIC DNA]</scope>
    <source>
        <strain evidence="7 8">DSM 102134</strain>
    </source>
</reference>
<comment type="cofactor">
    <cofactor evidence="5">
        <name>Zn(2+)</name>
        <dbReference type="ChEBI" id="CHEBI:29105"/>
    </cofactor>
    <text evidence="5">Binds 1 zinc ion per subunit.</text>
</comment>
<feature type="domain" description="Adenosine deaminase" evidence="6">
    <location>
        <begin position="7"/>
        <end position="322"/>
    </location>
</feature>
<dbReference type="Pfam" id="PF00962">
    <property type="entry name" value="A_deaminase"/>
    <property type="match status" value="1"/>
</dbReference>
<dbReference type="InterPro" id="IPR032466">
    <property type="entry name" value="Metal_Hydrolase"/>
</dbReference>
<evidence type="ECO:0000256" key="3">
    <source>
        <dbReference type="ARBA" id="ARBA00022833"/>
    </source>
</evidence>
<evidence type="ECO:0000256" key="4">
    <source>
        <dbReference type="ARBA" id="ARBA00023080"/>
    </source>
</evidence>
<dbReference type="NCBIfam" id="NF006848">
    <property type="entry name" value="PRK09358.1-3"/>
    <property type="match status" value="1"/>
</dbReference>
<dbReference type="InterPro" id="IPR001365">
    <property type="entry name" value="A_deaminase_dom"/>
</dbReference>
<keyword evidence="2 5" id="KW-0378">Hydrolase</keyword>
<dbReference type="PANTHER" id="PTHR43114:SF6">
    <property type="entry name" value="ADENINE DEAMINASE"/>
    <property type="match status" value="1"/>
</dbReference>
<dbReference type="RefSeq" id="WP_077548561.1">
    <property type="nucleotide sequence ID" value="NZ_JACHEJ010000005.1"/>
</dbReference>
<dbReference type="InterPro" id="IPR028892">
    <property type="entry name" value="ADE"/>
</dbReference>
<dbReference type="InterPro" id="IPR006330">
    <property type="entry name" value="Ado/ade_deaminase"/>
</dbReference>
<evidence type="ECO:0000256" key="2">
    <source>
        <dbReference type="ARBA" id="ARBA00022801"/>
    </source>
</evidence>
<keyword evidence="4 5" id="KW-0546">Nucleotide metabolism</keyword>
<evidence type="ECO:0000256" key="5">
    <source>
        <dbReference type="HAMAP-Rule" id="MF_01962"/>
    </source>
</evidence>
<comment type="catalytic activity">
    <reaction evidence="5">
        <text>adenine + H2O + H(+) = hypoxanthine + NH4(+)</text>
        <dbReference type="Rhea" id="RHEA:23688"/>
        <dbReference type="ChEBI" id="CHEBI:15377"/>
        <dbReference type="ChEBI" id="CHEBI:15378"/>
        <dbReference type="ChEBI" id="CHEBI:16708"/>
        <dbReference type="ChEBI" id="CHEBI:17368"/>
        <dbReference type="ChEBI" id="CHEBI:28938"/>
        <dbReference type="EC" id="3.5.4.2"/>
    </reaction>
</comment>
<keyword evidence="3 5" id="KW-0862">Zinc</keyword>
<dbReference type="Proteomes" id="UP000535501">
    <property type="component" value="Unassembled WGS sequence"/>
</dbReference>
<dbReference type="GO" id="GO:0008270">
    <property type="term" value="F:zinc ion binding"/>
    <property type="evidence" value="ECO:0007669"/>
    <property type="project" value="UniProtKB-UniRule"/>
</dbReference>
<dbReference type="CDD" id="cd01320">
    <property type="entry name" value="ADA"/>
    <property type="match status" value="1"/>
</dbReference>
<feature type="site" description="Important for catalytic activity" evidence="5">
    <location>
        <position position="213"/>
    </location>
</feature>
<dbReference type="EMBL" id="JACHEJ010000005">
    <property type="protein sequence ID" value="MBB6180514.1"/>
    <property type="molecule type" value="Genomic_DNA"/>
</dbReference>
<dbReference type="GO" id="GO:0000034">
    <property type="term" value="F:adenine deaminase activity"/>
    <property type="evidence" value="ECO:0007669"/>
    <property type="project" value="UniProtKB-UniRule"/>
</dbReference>
<dbReference type="AlphaFoldDB" id="A0A7X0DEU9"/>
<feature type="active site" description="Proton donor" evidence="5">
    <location>
        <position position="192"/>
    </location>
</feature>
<feature type="binding site" evidence="5">
    <location>
        <position position="270"/>
    </location>
    <ligand>
        <name>Zn(2+)</name>
        <dbReference type="ChEBI" id="CHEBI:29105"/>
        <note>catalytic</note>
    </ligand>
</feature>
<sequence length="358" mass="39316">MTRHLLKAEIHCHIEGAAPPVLAAKQADKYGVDTTGFLRDGAYVWNDFSEFLVCYDRVAALFRTDADYALLTESYLTELAGANTIYSEIIVSPDHGDRIGLGADAYLSGICEGIRRAGEKTGIEARIIVTGERHFGPDSVIAAAEYAARSQNPLVTGFNMAGEERMGRVADYARAFDIARDAGLGLTIHAGEVCGPFSVIDALDLVRPSRLGHGVRAVEDPELVARLRDLGTVLEVCPGSNVALNVYPDFHHHPLRRLHKEGVRVCLNSDDPPFFHTSLEREYEIASSVMGFSDAEINAMTRTAIEAAFVDEATRQRLLERLPDDTLAAQPRANQAQGLAVFRQPIKKRNINNRGRQF</sequence>
<dbReference type="HAMAP" id="MF_01962">
    <property type="entry name" value="Adenine_deaminase"/>
    <property type="match status" value="1"/>
</dbReference>
<name>A0A7X0DEU9_9HYPH</name>
<evidence type="ECO:0000313" key="7">
    <source>
        <dbReference type="EMBL" id="MBB6180514.1"/>
    </source>
</evidence>
<feature type="binding site" evidence="5">
    <location>
        <position position="189"/>
    </location>
    <ligand>
        <name>Zn(2+)</name>
        <dbReference type="ChEBI" id="CHEBI:29105"/>
        <note>catalytic</note>
    </ligand>
</feature>
<gene>
    <name evidence="7" type="ORF">HNQ75_002493</name>
</gene>
<comment type="function">
    <text evidence="5">Catalyzes the hydrolytic deamination of adenine to hypoxanthine. Plays an important role in the purine salvage pathway and in nitrogen catabolism.</text>
</comment>
<feature type="binding site" evidence="5">
    <location>
        <position position="13"/>
    </location>
    <ligand>
        <name>Zn(2+)</name>
        <dbReference type="ChEBI" id="CHEBI:29105"/>
        <note>catalytic</note>
    </ligand>
</feature>
<evidence type="ECO:0000259" key="6">
    <source>
        <dbReference type="Pfam" id="PF00962"/>
    </source>
</evidence>
<dbReference type="PANTHER" id="PTHR43114">
    <property type="entry name" value="ADENINE DEAMINASE"/>
    <property type="match status" value="1"/>
</dbReference>